<feature type="domain" description="GFO/IDH/MocA-like oxidoreductase" evidence="2">
    <location>
        <begin position="128"/>
        <end position="246"/>
    </location>
</feature>
<dbReference type="InterPro" id="IPR000683">
    <property type="entry name" value="Gfo/Idh/MocA-like_OxRdtase_N"/>
</dbReference>
<dbReference type="Gene3D" id="3.40.50.720">
    <property type="entry name" value="NAD(P)-binding Rossmann-like Domain"/>
    <property type="match status" value="1"/>
</dbReference>
<reference evidence="3 4" key="1">
    <citation type="submission" date="2016-10" db="EMBL/GenBank/DDBJ databases">
        <authorList>
            <person name="de Groot N.N."/>
        </authorList>
    </citation>
    <scope>NUCLEOTIDE SEQUENCE [LARGE SCALE GENOMIC DNA]</scope>
    <source>
        <strain evidence="3 4">CGMCC 1.5058</strain>
    </source>
</reference>
<dbReference type="PANTHER" id="PTHR43377:SF1">
    <property type="entry name" value="BILIVERDIN REDUCTASE A"/>
    <property type="match status" value="1"/>
</dbReference>
<dbReference type="InterPro" id="IPR051450">
    <property type="entry name" value="Gfo/Idh/MocA_Oxidoreductases"/>
</dbReference>
<dbReference type="Pfam" id="PF01408">
    <property type="entry name" value="GFO_IDH_MocA"/>
    <property type="match status" value="1"/>
</dbReference>
<accession>A0A1G8K6M5</accession>
<dbReference type="SUPFAM" id="SSF55347">
    <property type="entry name" value="Glyceraldehyde-3-phosphate dehydrogenase-like, C-terminal domain"/>
    <property type="match status" value="1"/>
</dbReference>
<evidence type="ECO:0000259" key="2">
    <source>
        <dbReference type="Pfam" id="PF22725"/>
    </source>
</evidence>
<dbReference type="EMBL" id="FNDZ01000002">
    <property type="protein sequence ID" value="SDI39071.1"/>
    <property type="molecule type" value="Genomic_DNA"/>
</dbReference>
<proteinExistence type="predicted"/>
<dbReference type="RefSeq" id="WP_031577768.1">
    <property type="nucleotide sequence ID" value="NZ_FNDZ01000002.1"/>
</dbReference>
<dbReference type="Gene3D" id="3.30.360.10">
    <property type="entry name" value="Dihydrodipicolinate Reductase, domain 2"/>
    <property type="match status" value="1"/>
</dbReference>
<dbReference type="GO" id="GO:0000166">
    <property type="term" value="F:nucleotide binding"/>
    <property type="evidence" value="ECO:0007669"/>
    <property type="project" value="InterPro"/>
</dbReference>
<evidence type="ECO:0000259" key="1">
    <source>
        <dbReference type="Pfam" id="PF01408"/>
    </source>
</evidence>
<protein>
    <submittedName>
        <fullName evidence="3">Predicted dehydrogenase</fullName>
    </submittedName>
</protein>
<evidence type="ECO:0000313" key="4">
    <source>
        <dbReference type="Proteomes" id="UP000183255"/>
    </source>
</evidence>
<gene>
    <name evidence="3" type="ORF">SAMN05421804_102218</name>
</gene>
<dbReference type="InterPro" id="IPR036291">
    <property type="entry name" value="NAD(P)-bd_dom_sf"/>
</dbReference>
<sequence>MIRVGLVGFGGMGKVHFHNYKEISNAEVVGVVTESASGTKEAEEFGLPAFESIRELVENLDVDVIDICTPTFLHKAQVMEALSLEKHVIVEKPMALHRKDAEEMYALAEKKGKFLFVAQVLRFTKDVQILKEIVQKGTLGKPLDAYFERVSGKPSWSQGGWLFDKEKSGLVAFDLHIHDLDLIISTFGKPKKFQYTSNGRNKKEGQEQYRILYEYDEFSVCAETAWYHAEYPFTQRFRIYFEHGLIVQEKGVLTLYKKDQEPFVYDTADEVLVSTGINLPPTGMFYNELSHFMSCVEEGKPSEVIQEREILGSIEILEKIVFTH</sequence>
<dbReference type="SUPFAM" id="SSF51735">
    <property type="entry name" value="NAD(P)-binding Rossmann-fold domains"/>
    <property type="match status" value="1"/>
</dbReference>
<name>A0A1G8K6M5_9CLOT</name>
<dbReference type="PANTHER" id="PTHR43377">
    <property type="entry name" value="BILIVERDIN REDUCTASE A"/>
    <property type="match status" value="1"/>
</dbReference>
<dbReference type="Pfam" id="PF22725">
    <property type="entry name" value="GFO_IDH_MocA_C3"/>
    <property type="match status" value="1"/>
</dbReference>
<dbReference type="Proteomes" id="UP000183255">
    <property type="component" value="Unassembled WGS sequence"/>
</dbReference>
<evidence type="ECO:0000313" key="3">
    <source>
        <dbReference type="EMBL" id="SDI39071.1"/>
    </source>
</evidence>
<dbReference type="AlphaFoldDB" id="A0A1G8K6M5"/>
<organism evidence="3 4">
    <name type="scientific">Proteiniclasticum ruminis</name>
    <dbReference type="NCBI Taxonomy" id="398199"/>
    <lineage>
        <taxon>Bacteria</taxon>
        <taxon>Bacillati</taxon>
        <taxon>Bacillota</taxon>
        <taxon>Clostridia</taxon>
        <taxon>Eubacteriales</taxon>
        <taxon>Clostridiaceae</taxon>
        <taxon>Proteiniclasticum</taxon>
    </lineage>
</organism>
<feature type="domain" description="Gfo/Idh/MocA-like oxidoreductase N-terminal" evidence="1">
    <location>
        <begin position="2"/>
        <end position="118"/>
    </location>
</feature>
<dbReference type="InterPro" id="IPR055170">
    <property type="entry name" value="GFO_IDH_MocA-like_dom"/>
</dbReference>